<name>A0A6G9EN01_9VIRU</name>
<protein>
    <submittedName>
        <fullName evidence="1">Coat protein</fullName>
    </submittedName>
</protein>
<dbReference type="EMBL" id="MN628276">
    <property type="protein sequence ID" value="QIP68053.1"/>
    <property type="molecule type" value="Genomic_RNA"/>
</dbReference>
<organism evidence="1">
    <name type="scientific">Erysiphales associated totivirus 5</name>
    <dbReference type="NCBI Taxonomy" id="2719857"/>
    <lineage>
        <taxon>Viruses</taxon>
        <taxon>Riboviria</taxon>
        <taxon>Orthornavirae</taxon>
        <taxon>Duplornaviricota</taxon>
        <taxon>Chrymotiviricetes</taxon>
        <taxon>Ghabrivirales</taxon>
        <taxon>Alphatotivirineae</taxon>
        <taxon>Orthototiviridae</taxon>
        <taxon>Totivirus</taxon>
    </lineage>
</organism>
<dbReference type="Gene3D" id="3.90.1840.10">
    <property type="entry name" value="Major capsid protein"/>
    <property type="match status" value="1"/>
</dbReference>
<keyword evidence="1" id="KW-0167">Capsid protein</keyword>
<evidence type="ECO:0000313" key="1">
    <source>
        <dbReference type="EMBL" id="QIP68053.1"/>
    </source>
</evidence>
<accession>A0A6G9EN01</accession>
<dbReference type="GO" id="GO:0019028">
    <property type="term" value="C:viral capsid"/>
    <property type="evidence" value="ECO:0007669"/>
    <property type="project" value="UniProtKB-KW"/>
</dbReference>
<sequence length="681" mass="76892">MSMYVQNSWYENATALFVVLYKRLWLTRFVEKVTTKKCEITFFPQDVEKCKEDKSFVLAVREKLSSMRSELGYYDEDADIYDWAEELKRTKHTIPDRLIASVDGKGKTLNPAFSAPLISFEAEYWTKHEYDDGHSKSGHRFMSETGMGRLGYKVPKDLRVSDSNKEYVFRHADPWSGMDDKAIESFKDVKYHLNCDGLSARDMSLLSEILTSPDRMTPFLVDQRFDLGIREAEIAAYNVQRGRFLGPQPYGSRDIERIMKRLINNHRFYEEARSAYLLFNNWLAQPSTETVESHWWVMLDRHMNVPRLGLMRAAFPVLMSSVGVKITHQAMELASALTEATDAHIFESGACNALWFWGEYLAIHNSKNVASAVRRLESSADVNVDSCMRASAMMSAVLGKVVPTPVFSSAYTTLRGSLIDQGTRSVRFGTIDKTQMAKYGFTSNDQDDVVANTVVAPGALATVLGLNGTLIRGTPISASFVVRAAQYQTDMRGRRTRFLSYFDLWCSGVVARWQGYDLEYKKASSKSSMVMYAPNNTGIAPPPVLNHQEEDVGLYKVGHVEERDHVYGTDFISYWDLDKYFYWSVTKHEALEKCSMRAPIIEGGQPPATLCSHALVQVEPRLDYLTALVAEYSNVDSGFQVERLKTAIPLLGAADPSAFVEEEEPMVLDQVPAVALTDQGE</sequence>
<dbReference type="SUPFAM" id="SSF82856">
    <property type="entry name" value="L-A virus major coat protein"/>
    <property type="match status" value="1"/>
</dbReference>
<dbReference type="InterPro" id="IPR036332">
    <property type="entry name" value="Major_coat_LA-virus_sf"/>
</dbReference>
<proteinExistence type="predicted"/>
<reference evidence="1" key="1">
    <citation type="submission" date="2019-10" db="EMBL/GenBank/DDBJ databases">
        <title>The virome associated to Eryshiphales from vegetable crops in Italy.</title>
        <authorList>
            <person name="Chiapello M."/>
            <person name="Turina M."/>
        </authorList>
    </citation>
    <scope>NUCLEOTIDE SEQUENCE</scope>
    <source>
        <strain evidence="1">PM-A_DN31095</strain>
    </source>
</reference>
<keyword evidence="1" id="KW-0946">Virion</keyword>